<dbReference type="Gene3D" id="2.30.30.40">
    <property type="entry name" value="SH3 Domains"/>
    <property type="match status" value="1"/>
</dbReference>
<dbReference type="RefSeq" id="WP_155282645.1">
    <property type="nucleotide sequence ID" value="NZ_AP019831.1"/>
</dbReference>
<dbReference type="AlphaFoldDB" id="A0A510K310"/>
<keyword evidence="3" id="KW-1185">Reference proteome</keyword>
<organism evidence="2 3">
    <name type="scientific">Leptotrichia trevisanii</name>
    <dbReference type="NCBI Taxonomy" id="109328"/>
    <lineage>
        <taxon>Bacteria</taxon>
        <taxon>Fusobacteriati</taxon>
        <taxon>Fusobacteriota</taxon>
        <taxon>Fusobacteriia</taxon>
        <taxon>Fusobacteriales</taxon>
        <taxon>Leptotrichiaceae</taxon>
        <taxon>Leptotrichia</taxon>
    </lineage>
</organism>
<keyword evidence="1" id="KW-0732">Signal</keyword>
<evidence type="ECO:0000313" key="2">
    <source>
        <dbReference type="EMBL" id="BBM44925.1"/>
    </source>
</evidence>
<name>A0A510K310_9FUSO</name>
<evidence type="ECO:0000313" key="3">
    <source>
        <dbReference type="Proteomes" id="UP000422644"/>
    </source>
</evidence>
<accession>A0A510K310</accession>
<dbReference type="Proteomes" id="UP000422644">
    <property type="component" value="Chromosome"/>
</dbReference>
<evidence type="ECO:0000256" key="1">
    <source>
        <dbReference type="SAM" id="SignalP"/>
    </source>
</evidence>
<feature type="signal peptide" evidence="1">
    <location>
        <begin position="1"/>
        <end position="18"/>
    </location>
</feature>
<feature type="chain" id="PRO_5022198494" evidence="1">
    <location>
        <begin position="19"/>
        <end position="253"/>
    </location>
</feature>
<sequence length="253" mass="28981">MKKILLMLMLVITCISFGKNNNEDTNITTEAKGMLRFVWGSHGKYDKNTVLPITEEGGTGNFAIYLEFTPEDKEKFMNNVLIVWPGNTDGRISGKKMYNRILNIGKEMSPDIENKMKKNEWGYVIQPIKLTLKPVKIYAGCCAVDYFYAEIVKHEKISSTTVKVPKNMDLGESLNRVIGSEDNKVYNIYSKEGYTNIRKGPSKQYDIIKKVQNGYYAAITQDFGDWKYIMYYSDTNDESGHGFIHKSQLKLVQ</sequence>
<proteinExistence type="predicted"/>
<dbReference type="EMBL" id="AP019831">
    <property type="protein sequence ID" value="BBM44925.1"/>
    <property type="molecule type" value="Genomic_DNA"/>
</dbReference>
<protein>
    <submittedName>
        <fullName evidence="2">N-acetylmuramoyl-L-alanineamidase like protein</fullName>
    </submittedName>
</protein>
<dbReference type="OrthoDB" id="81759at2"/>
<gene>
    <name evidence="2" type="ORF">JMUB3870_1043</name>
</gene>
<reference evidence="2 3" key="1">
    <citation type="submission" date="2019-07" db="EMBL/GenBank/DDBJ databases">
        <title>Complete Genome Sequence of Leptotrichia trevisanii Strain JMUB3870.</title>
        <authorList>
            <person name="Watanabe S."/>
            <person name="Cui L."/>
        </authorList>
    </citation>
    <scope>NUCLEOTIDE SEQUENCE [LARGE SCALE GENOMIC DNA]</scope>
    <source>
        <strain evidence="2 3">JMUB3870</strain>
    </source>
</reference>